<accession>A0A1G7FH53</accession>
<evidence type="ECO:0008006" key="3">
    <source>
        <dbReference type="Google" id="ProtNLM"/>
    </source>
</evidence>
<dbReference type="OrthoDB" id="7876907at2"/>
<organism evidence="1 2">
    <name type="scientific">Salipiger thiooxidans</name>
    <dbReference type="NCBI Taxonomy" id="282683"/>
    <lineage>
        <taxon>Bacteria</taxon>
        <taxon>Pseudomonadati</taxon>
        <taxon>Pseudomonadota</taxon>
        <taxon>Alphaproteobacteria</taxon>
        <taxon>Rhodobacterales</taxon>
        <taxon>Roseobacteraceae</taxon>
        <taxon>Salipiger</taxon>
    </lineage>
</organism>
<protein>
    <recommendedName>
        <fullName evidence="3">DUF2946 domain-containing protein</fullName>
    </recommendedName>
</protein>
<keyword evidence="2" id="KW-1185">Reference proteome</keyword>
<sequence>MRLLGIITRALLLLALIGTGIVPTGFMRVSGPEGMRLVLCTGDGPREIFVDASGAPIPEEAPDDDHRTASCILSGLVPPLSPDLVVAPPEETARRLVLWRREHQILARGPPLRIAAARAPPRPV</sequence>
<evidence type="ECO:0000313" key="2">
    <source>
        <dbReference type="Proteomes" id="UP000198994"/>
    </source>
</evidence>
<name>A0A1G7FH53_9RHOB</name>
<evidence type="ECO:0000313" key="1">
    <source>
        <dbReference type="EMBL" id="SDE75270.1"/>
    </source>
</evidence>
<dbReference type="Proteomes" id="UP000198994">
    <property type="component" value="Unassembled WGS sequence"/>
</dbReference>
<dbReference type="EMBL" id="FNAV01000007">
    <property type="protein sequence ID" value="SDE75270.1"/>
    <property type="molecule type" value="Genomic_DNA"/>
</dbReference>
<reference evidence="2" key="1">
    <citation type="submission" date="2016-10" db="EMBL/GenBank/DDBJ databases">
        <authorList>
            <person name="Varghese N."/>
            <person name="Submissions S."/>
        </authorList>
    </citation>
    <scope>NUCLEOTIDE SEQUENCE [LARGE SCALE GENOMIC DNA]</scope>
    <source>
        <strain evidence="2">DSM 10146</strain>
    </source>
</reference>
<dbReference type="STRING" id="282683.SAMN04488105_10773"/>
<gene>
    <name evidence="1" type="ORF">SAMN04488105_10773</name>
</gene>
<proteinExistence type="predicted"/>
<dbReference type="AlphaFoldDB" id="A0A1G7FH53"/>